<gene>
    <name evidence="2" type="ORF">Ga0061068_11024</name>
</gene>
<name>A0A0K6IX24_9PROT</name>
<evidence type="ECO:0000313" key="3">
    <source>
        <dbReference type="Proteomes" id="UP000182108"/>
    </source>
</evidence>
<keyword evidence="3" id="KW-1185">Reference proteome</keyword>
<reference evidence="3" key="1">
    <citation type="submission" date="2015-08" db="EMBL/GenBank/DDBJ databases">
        <authorList>
            <person name="Babu N.S."/>
            <person name="Beckwith C.J."/>
            <person name="Beseler K.G."/>
            <person name="Brison A."/>
            <person name="Carone J.V."/>
            <person name="Caskin T.P."/>
            <person name="Diamond M."/>
            <person name="Durham M.E."/>
            <person name="Foxe J.M."/>
            <person name="Go M."/>
            <person name="Henderson B.A."/>
            <person name="Jones I.B."/>
            <person name="McGettigan J.A."/>
            <person name="Micheletti S.J."/>
            <person name="Nasrallah M.E."/>
            <person name="Ortiz D."/>
            <person name="Piller C.R."/>
            <person name="Privatt S.R."/>
            <person name="Schneider S.L."/>
            <person name="Sharp S."/>
            <person name="Smith T.C."/>
            <person name="Stanton J.D."/>
            <person name="Ullery H.E."/>
            <person name="Wilson R.J."/>
            <person name="Serrano M.G."/>
            <person name="Buck G."/>
            <person name="Lee V."/>
            <person name="Wang Y."/>
            <person name="Carvalho R."/>
            <person name="Voegtly L."/>
            <person name="Shi R."/>
            <person name="Duckworth R."/>
            <person name="Johnson A."/>
            <person name="Loviza R."/>
            <person name="Walstead R."/>
            <person name="Shah Z."/>
            <person name="Kiflezghi M."/>
            <person name="Wade K."/>
            <person name="Ball S.L."/>
            <person name="Bradley K.W."/>
            <person name="Asai D.J."/>
            <person name="Bowman C.A."/>
            <person name="Russell D.A."/>
            <person name="Pope W.H."/>
            <person name="Jacobs-Sera D."/>
            <person name="Hendrix R.W."/>
            <person name="Hatfull G.F."/>
        </authorList>
    </citation>
    <scope>NUCLEOTIDE SEQUENCE [LARGE SCALE GENOMIC DNA]</scope>
    <source>
        <strain evidence="3">JCM 19170</strain>
    </source>
</reference>
<dbReference type="SUPFAM" id="SSF64307">
    <property type="entry name" value="SirA-like"/>
    <property type="match status" value="1"/>
</dbReference>
<evidence type="ECO:0000313" key="2">
    <source>
        <dbReference type="EMBL" id="CUB07670.1"/>
    </source>
</evidence>
<proteinExistence type="predicted"/>
<dbReference type="RefSeq" id="WP_082438431.1">
    <property type="nucleotide sequence ID" value="NZ_CYHH01000010.1"/>
</dbReference>
<dbReference type="OrthoDB" id="151621at2"/>
<dbReference type="InterPro" id="IPR036868">
    <property type="entry name" value="TusA-like_sf"/>
</dbReference>
<accession>A0A0K6IX24</accession>
<feature type="domain" description="DUF2249" evidence="1">
    <location>
        <begin position="22"/>
        <end position="84"/>
    </location>
</feature>
<dbReference type="Pfam" id="PF10006">
    <property type="entry name" value="DUF2249"/>
    <property type="match status" value="1"/>
</dbReference>
<dbReference type="InterPro" id="IPR018720">
    <property type="entry name" value="DUF2249"/>
</dbReference>
<dbReference type="EMBL" id="CYHH01000010">
    <property type="protein sequence ID" value="CUB07670.1"/>
    <property type="molecule type" value="Genomic_DNA"/>
</dbReference>
<dbReference type="AlphaFoldDB" id="A0A0K6IX24"/>
<dbReference type="Proteomes" id="UP000182108">
    <property type="component" value="Unassembled WGS sequence"/>
</dbReference>
<protein>
    <submittedName>
        <fullName evidence="2">Uncharacterized conserved protein (DUF2249)</fullName>
    </submittedName>
</protein>
<sequence>MTGSPPFHRAPEGYAETEAMLFDARELLPPDPFVRTLELLERLEGGRWVRLLLYRVPWPLFEAIEPDGWAHREYVHDDGTVEVHLFRPLNGIETNAR</sequence>
<organism evidence="2 3">
    <name type="scientific">Tepidiphilus thermophilus</name>
    <dbReference type="NCBI Taxonomy" id="876478"/>
    <lineage>
        <taxon>Bacteria</taxon>
        <taxon>Pseudomonadati</taxon>
        <taxon>Pseudomonadota</taxon>
        <taxon>Hydrogenophilia</taxon>
        <taxon>Hydrogenophilales</taxon>
        <taxon>Hydrogenophilaceae</taxon>
        <taxon>Tepidiphilus</taxon>
    </lineage>
</organism>
<evidence type="ECO:0000259" key="1">
    <source>
        <dbReference type="Pfam" id="PF10006"/>
    </source>
</evidence>